<evidence type="ECO:0000313" key="2">
    <source>
        <dbReference type="Proteomes" id="UP001154282"/>
    </source>
</evidence>
<reference evidence="1" key="1">
    <citation type="submission" date="2022-08" db="EMBL/GenBank/DDBJ databases">
        <authorList>
            <person name="Gutierrez-Valencia J."/>
        </authorList>
    </citation>
    <scope>NUCLEOTIDE SEQUENCE</scope>
</reference>
<dbReference type="AlphaFoldDB" id="A0AAV0NMX1"/>
<dbReference type="EMBL" id="CAMGYJ010000008">
    <property type="protein sequence ID" value="CAI0459963.1"/>
    <property type="molecule type" value="Genomic_DNA"/>
</dbReference>
<organism evidence="1 2">
    <name type="scientific">Linum tenue</name>
    <dbReference type="NCBI Taxonomy" id="586396"/>
    <lineage>
        <taxon>Eukaryota</taxon>
        <taxon>Viridiplantae</taxon>
        <taxon>Streptophyta</taxon>
        <taxon>Embryophyta</taxon>
        <taxon>Tracheophyta</taxon>
        <taxon>Spermatophyta</taxon>
        <taxon>Magnoliopsida</taxon>
        <taxon>eudicotyledons</taxon>
        <taxon>Gunneridae</taxon>
        <taxon>Pentapetalae</taxon>
        <taxon>rosids</taxon>
        <taxon>fabids</taxon>
        <taxon>Malpighiales</taxon>
        <taxon>Linaceae</taxon>
        <taxon>Linum</taxon>
    </lineage>
</organism>
<accession>A0AAV0NMX1</accession>
<dbReference type="Proteomes" id="UP001154282">
    <property type="component" value="Unassembled WGS sequence"/>
</dbReference>
<evidence type="ECO:0000313" key="1">
    <source>
        <dbReference type="EMBL" id="CAI0459963.1"/>
    </source>
</evidence>
<name>A0AAV0NMX1_9ROSI</name>
<comment type="caution">
    <text evidence="1">The sequence shown here is derived from an EMBL/GenBank/DDBJ whole genome shotgun (WGS) entry which is preliminary data.</text>
</comment>
<proteinExistence type="predicted"/>
<gene>
    <name evidence="1" type="ORF">LITE_LOCUS34255</name>
</gene>
<protein>
    <submittedName>
        <fullName evidence="1">Uncharacterized protein</fullName>
    </submittedName>
</protein>
<sequence length="88" mass="10275">MPLIERVTRRISGWKSKSLSYAGDGARKKAVVAWSRITYPKTEGGLGLRDMDSWNFACVMRHIWAILLKQGSLWVAWIWGYRIKRMDF</sequence>
<dbReference type="PANTHER" id="PTHR33116:SF80">
    <property type="entry name" value="REVERSE TRANSCRIPTASE ZINC-BINDING DOMAIN-CONTAINING PROTEIN"/>
    <property type="match status" value="1"/>
</dbReference>
<keyword evidence="2" id="KW-1185">Reference proteome</keyword>
<dbReference type="PANTHER" id="PTHR33116">
    <property type="entry name" value="REVERSE TRANSCRIPTASE ZINC-BINDING DOMAIN-CONTAINING PROTEIN-RELATED-RELATED"/>
    <property type="match status" value="1"/>
</dbReference>